<feature type="region of interest" description="Disordered" evidence="1">
    <location>
        <begin position="42"/>
        <end position="61"/>
    </location>
</feature>
<keyword evidence="3" id="KW-1185">Reference proteome</keyword>
<organism evidence="2 3">
    <name type="scientific">Crotalaria pallida</name>
    <name type="common">Smooth rattlebox</name>
    <name type="synonym">Crotalaria striata</name>
    <dbReference type="NCBI Taxonomy" id="3830"/>
    <lineage>
        <taxon>Eukaryota</taxon>
        <taxon>Viridiplantae</taxon>
        <taxon>Streptophyta</taxon>
        <taxon>Embryophyta</taxon>
        <taxon>Tracheophyta</taxon>
        <taxon>Spermatophyta</taxon>
        <taxon>Magnoliopsida</taxon>
        <taxon>eudicotyledons</taxon>
        <taxon>Gunneridae</taxon>
        <taxon>Pentapetalae</taxon>
        <taxon>rosids</taxon>
        <taxon>fabids</taxon>
        <taxon>Fabales</taxon>
        <taxon>Fabaceae</taxon>
        <taxon>Papilionoideae</taxon>
        <taxon>50 kb inversion clade</taxon>
        <taxon>genistoids sensu lato</taxon>
        <taxon>core genistoids</taxon>
        <taxon>Crotalarieae</taxon>
        <taxon>Crotalaria</taxon>
    </lineage>
</organism>
<proteinExistence type="predicted"/>
<protein>
    <submittedName>
        <fullName evidence="2">Uncharacterized protein</fullName>
    </submittedName>
</protein>
<dbReference type="AlphaFoldDB" id="A0AAN9IDG9"/>
<dbReference type="EMBL" id="JAYWIO010000003">
    <property type="protein sequence ID" value="KAK7274224.1"/>
    <property type="molecule type" value="Genomic_DNA"/>
</dbReference>
<reference evidence="2 3" key="1">
    <citation type="submission" date="2024-01" db="EMBL/GenBank/DDBJ databases">
        <title>The genomes of 5 underutilized Papilionoideae crops provide insights into root nodulation and disease resistanc.</title>
        <authorList>
            <person name="Yuan L."/>
        </authorList>
    </citation>
    <scope>NUCLEOTIDE SEQUENCE [LARGE SCALE GENOMIC DNA]</scope>
    <source>
        <strain evidence="2">ZHUSHIDOU_FW_LH</strain>
        <tissue evidence="2">Leaf</tissue>
    </source>
</reference>
<accession>A0AAN9IDG9</accession>
<dbReference type="Proteomes" id="UP001372338">
    <property type="component" value="Unassembled WGS sequence"/>
</dbReference>
<gene>
    <name evidence="2" type="ORF">RIF29_15305</name>
</gene>
<comment type="caution">
    <text evidence="2">The sequence shown here is derived from an EMBL/GenBank/DDBJ whole genome shotgun (WGS) entry which is preliminary data.</text>
</comment>
<feature type="compositionally biased region" description="Basic residues" evidence="1">
    <location>
        <begin position="42"/>
        <end position="52"/>
    </location>
</feature>
<evidence type="ECO:0000313" key="3">
    <source>
        <dbReference type="Proteomes" id="UP001372338"/>
    </source>
</evidence>
<sequence length="87" mass="9560">MRIRNGVRDRKGNYNLIRAEYSELNLHADTDDAVAVEPPHRCRRPTRCRRSGSRGCDPTTPTPGAVAVAAVRGNIDSISRASPTDLM</sequence>
<name>A0AAN9IDG9_CROPI</name>
<evidence type="ECO:0000256" key="1">
    <source>
        <dbReference type="SAM" id="MobiDB-lite"/>
    </source>
</evidence>
<evidence type="ECO:0000313" key="2">
    <source>
        <dbReference type="EMBL" id="KAK7274224.1"/>
    </source>
</evidence>